<dbReference type="Proteomes" id="UP001295684">
    <property type="component" value="Unassembled WGS sequence"/>
</dbReference>
<keyword evidence="3" id="KW-1185">Reference proteome</keyword>
<keyword evidence="1" id="KW-0472">Membrane</keyword>
<gene>
    <name evidence="2" type="ORF">ECRASSUSDP1_LOCUS1901</name>
</gene>
<dbReference type="AlphaFoldDB" id="A0AAD1U1Q7"/>
<reference evidence="2" key="1">
    <citation type="submission" date="2023-07" db="EMBL/GenBank/DDBJ databases">
        <authorList>
            <consortium name="AG Swart"/>
            <person name="Singh M."/>
            <person name="Singh A."/>
            <person name="Seah K."/>
            <person name="Emmerich C."/>
        </authorList>
    </citation>
    <scope>NUCLEOTIDE SEQUENCE</scope>
    <source>
        <strain evidence="2">DP1</strain>
    </source>
</reference>
<dbReference type="EMBL" id="CAMPGE010001797">
    <property type="protein sequence ID" value="CAI2360597.1"/>
    <property type="molecule type" value="Genomic_DNA"/>
</dbReference>
<feature type="transmembrane region" description="Helical" evidence="1">
    <location>
        <begin position="436"/>
        <end position="463"/>
    </location>
</feature>
<name>A0AAD1U1Q7_EUPCR</name>
<comment type="caution">
    <text evidence="2">The sequence shown here is derived from an EMBL/GenBank/DDBJ whole genome shotgun (WGS) entry which is preliminary data.</text>
</comment>
<evidence type="ECO:0000256" key="1">
    <source>
        <dbReference type="SAM" id="Phobius"/>
    </source>
</evidence>
<proteinExistence type="predicted"/>
<organism evidence="2 3">
    <name type="scientific">Euplotes crassus</name>
    <dbReference type="NCBI Taxonomy" id="5936"/>
    <lineage>
        <taxon>Eukaryota</taxon>
        <taxon>Sar</taxon>
        <taxon>Alveolata</taxon>
        <taxon>Ciliophora</taxon>
        <taxon>Intramacronucleata</taxon>
        <taxon>Spirotrichea</taxon>
        <taxon>Hypotrichia</taxon>
        <taxon>Euplotida</taxon>
        <taxon>Euplotidae</taxon>
        <taxon>Moneuplotes</taxon>
    </lineage>
</organism>
<feature type="transmembrane region" description="Helical" evidence="1">
    <location>
        <begin position="12"/>
        <end position="32"/>
    </location>
</feature>
<sequence>MLPKGRTKRNNCMLFAFIVFLITFFLFLDAFLKVKKIQYEAIEDYVTRMAASQLSIHADYIASMNTVDMQEIFREITIISTVMSIAILNKSYISHEFLQYSKQHKMISNSEYISLEEELVYPPDDEFMSYLIFPQKMDYSKLEHYHPAEKEVELCAFIEYYVEWILHEPLLQMNKTLIFIGFYTELFCEYAASNIQYYRGPPIEKEERHGYNFEKDEQVFFPSIRKWFDKGIKESGLTTFVGTYVWAGHDGKIGSTLSQAFLDTDSSILGVIGFDLIPYSKKKSGAKYQESNNFSMFGEDSSNQKYFITSKSNVLNQRIYNIASDLARSVYSEHREAILKNLKIQNGIDNSTSSQTGTCDRFTNMQFFELENFQGESQHLMSYTFCGVARIICFEEIELLGQRLDNSSKRSAENMVGLIFEQSRITDYIRIIHTELLGTLVVSNIIIILFCCFLASIVIILSIRKISDKIRNQIVDMCIRMKIVQMNHKRMSQLNYQHKRIEFLHYNSKASHAGTGTNFSEIFRKAEIILTVYNLKHFELRENNPEEYTQKALQEFEQIAITFEDFIEASLEKGNDEDKLDKLYTQLFKCKNNIGVLYFSLKQYEKAEKIFCELRDHYGYRTARDDYLSMTKLSLNSSVNLIKMIENKCNKKFKENSSKVNIRKEIIRTTFYLNSIIKTQSKKVHNNEIELMARILLIQQDLVLKNYDKCEDGLKTFKNIIRSNYEFDRNDNLLEFCSQNRLYLKACFMIDLFLCNEELCGCNLRNKILQLSSRLLCAKCSSGDLEGRQTIKKIRYSKTILSAKSLEETDSLFYIQEALLCCMRVLYIFERLDPDILKQTLHLLGDYYYLKGLISPQEPNEKVMRTLCFTSSQYLNSHKRWNVLISYNPKLAVEYHEAGNYLEEIKQCLEGEDIISLYRYTSQVHQANYKNIFTAAAKQQVKHSLKCIVDKKFAKNISFKSSLFSGLLTTGNDFENFNKSNFLNRFCEFLKAKHHKTNKRLTNKKYRNLVIAFTHIDEWQEKEEIESFLDVLRLERRQNELQKNRSQEQLKAAIIIIVFHNKVVPKVDAFSSFKSEDRKVPDQKEIPEWLTQISQDINLPISVISCMESDQIKLDSIKHFIHLSRKSGICKLNVLKSP</sequence>
<accession>A0AAD1U1Q7</accession>
<protein>
    <submittedName>
        <fullName evidence="2">Uncharacterized protein</fullName>
    </submittedName>
</protein>
<keyword evidence="1" id="KW-0812">Transmembrane</keyword>
<evidence type="ECO:0000313" key="2">
    <source>
        <dbReference type="EMBL" id="CAI2360597.1"/>
    </source>
</evidence>
<evidence type="ECO:0000313" key="3">
    <source>
        <dbReference type="Proteomes" id="UP001295684"/>
    </source>
</evidence>
<keyword evidence="1" id="KW-1133">Transmembrane helix</keyword>